<proteinExistence type="predicted"/>
<reference evidence="1" key="1">
    <citation type="journal article" date="2020" name="Nature">
        <title>Giant virus diversity and host interactions through global metagenomics.</title>
        <authorList>
            <person name="Schulz F."/>
            <person name="Roux S."/>
            <person name="Paez-Espino D."/>
            <person name="Jungbluth S."/>
            <person name="Walsh D.A."/>
            <person name="Denef V.J."/>
            <person name="McMahon K.D."/>
            <person name="Konstantinidis K.T."/>
            <person name="Eloe-Fadrosh E.A."/>
            <person name="Kyrpides N.C."/>
            <person name="Woyke T."/>
        </authorList>
    </citation>
    <scope>NUCLEOTIDE SEQUENCE</scope>
    <source>
        <strain evidence="1">GVMAG-M-3300023174-116</strain>
    </source>
</reference>
<dbReference type="AlphaFoldDB" id="A0A6C0D549"/>
<protein>
    <submittedName>
        <fullName evidence="1">Uncharacterized protein</fullName>
    </submittedName>
</protein>
<organism evidence="1">
    <name type="scientific">viral metagenome</name>
    <dbReference type="NCBI Taxonomy" id="1070528"/>
    <lineage>
        <taxon>unclassified sequences</taxon>
        <taxon>metagenomes</taxon>
        <taxon>organismal metagenomes</taxon>
    </lineage>
</organism>
<dbReference type="EMBL" id="MN739535">
    <property type="protein sequence ID" value="QHT11583.1"/>
    <property type="molecule type" value="Genomic_DNA"/>
</dbReference>
<accession>A0A6C0D549</accession>
<sequence>MVTVKKGITKANKYTKKRGRLIHNNNNNNNNNSNNTKILHNFYKGLLKTNKDLALLLTPERNSNTQFLEYIYKQLNAKQLIINALAIEKSRTSENNKSIIVNKITNIVNNHLRSSKYIDSELINFILTNTNCKIVTYKNTIKGKTYIFDFIIYNDELSIKNLDLIVEKMLLVLQLIIAISNNESRNGQHVTFFLTPFQKKLNSNTNVLGAKNVNSGFTYPYLKNGVTFIYRKEEFFKVFIHESIHYYGIDKALHKDFSNDAKYSINYNKFINSFNIRPQDIAKIGINEALTEYWTFIVYLSAQSYKKSIVLANFIYEFENSYKLELLHIIFQVVKILNYNKLTYSEFLTKYSNQYKETSHIFSYYIVKTLLVYNHSDLLKSTMFDINFSSSLNIALKSDPNSINTFFIKLLSYATDLNFINIINKVSAYITNTKTNTRSIYKQRIILSNLMMMYNDNNII</sequence>
<name>A0A6C0D549_9ZZZZ</name>
<evidence type="ECO:0000313" key="1">
    <source>
        <dbReference type="EMBL" id="QHT11583.1"/>
    </source>
</evidence>